<name>A0A7R9EDH8_9NEOP</name>
<accession>A0A7R9EDH8</accession>
<organism evidence="1">
    <name type="scientific">Timema monikensis</name>
    <dbReference type="NCBI Taxonomy" id="170555"/>
    <lineage>
        <taxon>Eukaryota</taxon>
        <taxon>Metazoa</taxon>
        <taxon>Ecdysozoa</taxon>
        <taxon>Arthropoda</taxon>
        <taxon>Hexapoda</taxon>
        <taxon>Insecta</taxon>
        <taxon>Pterygota</taxon>
        <taxon>Neoptera</taxon>
        <taxon>Polyneoptera</taxon>
        <taxon>Phasmatodea</taxon>
        <taxon>Timematodea</taxon>
        <taxon>Timematoidea</taxon>
        <taxon>Timematidae</taxon>
        <taxon>Timema</taxon>
    </lineage>
</organism>
<reference evidence="1" key="1">
    <citation type="submission" date="2020-11" db="EMBL/GenBank/DDBJ databases">
        <authorList>
            <person name="Tran Van P."/>
        </authorList>
    </citation>
    <scope>NUCLEOTIDE SEQUENCE</scope>
</reference>
<dbReference type="EMBL" id="OB795291">
    <property type="protein sequence ID" value="CAD7432006.1"/>
    <property type="molecule type" value="Genomic_DNA"/>
</dbReference>
<sequence length="252" mass="28185">MSSRSPISGRRFLLDTVLVGRVGRGGKKVGGKVPATCVATFFVDRALRLLSSGPRRLSLCLTLVSLSVQCSRQSNAVLFSTLILVLQMVSHPSNCVRCVWSHLSNSCPHHDSTTRAVLSEYSRDWTPCLTLFAALPSGELRAPCSLRLRERNALRRIKFALAQIKLALVTIILHYKVSVNKKTTLPLTMDKRSLLTYPTGGLWLNFNRRNQHDPHRHAILMYPEHIPHALEARKQQERERGGVGAAILLEHI</sequence>
<evidence type="ECO:0000313" key="1">
    <source>
        <dbReference type="EMBL" id="CAD7432006.1"/>
    </source>
</evidence>
<gene>
    <name evidence="1" type="ORF">TMSB3V08_LOCUS8725</name>
</gene>
<dbReference type="AlphaFoldDB" id="A0A7R9EDH8"/>
<proteinExistence type="predicted"/>
<protein>
    <submittedName>
        <fullName evidence="1">Uncharacterized protein</fullName>
    </submittedName>
</protein>